<evidence type="ECO:0000313" key="3">
    <source>
        <dbReference type="EMBL" id="MDP9838544.1"/>
    </source>
</evidence>
<evidence type="ECO:0000313" key="4">
    <source>
        <dbReference type="Proteomes" id="UP001241472"/>
    </source>
</evidence>
<keyword evidence="1" id="KW-1133">Transmembrane helix</keyword>
<protein>
    <submittedName>
        <fullName evidence="3">Flp pilus assembly protein TadG</fullName>
    </submittedName>
</protein>
<feature type="transmembrane region" description="Helical" evidence="1">
    <location>
        <begin position="38"/>
        <end position="64"/>
    </location>
</feature>
<sequence>MLRVNMCTDCNADIKGLDRTDRGRHLLRRFRRSDDGAAAIEFAILAIPYFLIVFAILETFIAFIGEQVISNGVDVMARKVRTGEIQSTSANSSTFKTTFRTAFCQEISVMISCSAAEIATPTRLYLDLRSFSSFADIPTGIPRVSTEKYADLKTSDFGYSPGGAKSINMLRAYYRWPVITDLVRPMLTTVRSSDGTGDFLIVATATFQNEDYP</sequence>
<dbReference type="EMBL" id="JAUSRF010000010">
    <property type="protein sequence ID" value="MDP9838544.1"/>
    <property type="molecule type" value="Genomic_DNA"/>
</dbReference>
<evidence type="ECO:0000256" key="1">
    <source>
        <dbReference type="SAM" id="Phobius"/>
    </source>
</evidence>
<dbReference type="Proteomes" id="UP001241472">
    <property type="component" value="Unassembled WGS sequence"/>
</dbReference>
<feature type="domain" description="TadE-like" evidence="2">
    <location>
        <begin position="36"/>
        <end position="78"/>
    </location>
</feature>
<dbReference type="InterPro" id="IPR012495">
    <property type="entry name" value="TadE-like_dom"/>
</dbReference>
<name>A0ABT9PVN5_9HYPH</name>
<evidence type="ECO:0000259" key="2">
    <source>
        <dbReference type="Pfam" id="PF07811"/>
    </source>
</evidence>
<comment type="caution">
    <text evidence="3">The sequence shown here is derived from an EMBL/GenBank/DDBJ whole genome shotgun (WGS) entry which is preliminary data.</text>
</comment>
<gene>
    <name evidence="3" type="ORF">J2T09_003312</name>
</gene>
<keyword evidence="1" id="KW-0812">Transmembrane</keyword>
<keyword evidence="1" id="KW-0472">Membrane</keyword>
<dbReference type="Pfam" id="PF07811">
    <property type="entry name" value="TadE"/>
    <property type="match status" value="1"/>
</dbReference>
<proteinExistence type="predicted"/>
<accession>A0ABT9PVN5</accession>
<keyword evidence="4" id="KW-1185">Reference proteome</keyword>
<organism evidence="3 4">
    <name type="scientific">Neorhizobium huautlense</name>
    <dbReference type="NCBI Taxonomy" id="67774"/>
    <lineage>
        <taxon>Bacteria</taxon>
        <taxon>Pseudomonadati</taxon>
        <taxon>Pseudomonadota</taxon>
        <taxon>Alphaproteobacteria</taxon>
        <taxon>Hyphomicrobiales</taxon>
        <taxon>Rhizobiaceae</taxon>
        <taxon>Rhizobium/Agrobacterium group</taxon>
        <taxon>Neorhizobium</taxon>
    </lineage>
</organism>
<reference evidence="3 4" key="1">
    <citation type="submission" date="2023-07" db="EMBL/GenBank/DDBJ databases">
        <title>Sorghum-associated microbial communities from plants grown in Nebraska, USA.</title>
        <authorList>
            <person name="Schachtman D."/>
        </authorList>
    </citation>
    <scope>NUCLEOTIDE SEQUENCE [LARGE SCALE GENOMIC DNA]</scope>
    <source>
        <strain evidence="3 4">DS1307</strain>
    </source>
</reference>